<feature type="active site" description="Charge relay system" evidence="5">
    <location>
        <position position="208"/>
    </location>
</feature>
<evidence type="ECO:0000256" key="3">
    <source>
        <dbReference type="ARBA" id="ARBA00012922"/>
    </source>
</evidence>
<comment type="similarity">
    <text evidence="2">Belongs to the amidase family.</text>
</comment>
<organism evidence="9 10">
    <name type="scientific">Periconia macrospinosa</name>
    <dbReference type="NCBI Taxonomy" id="97972"/>
    <lineage>
        <taxon>Eukaryota</taxon>
        <taxon>Fungi</taxon>
        <taxon>Dikarya</taxon>
        <taxon>Ascomycota</taxon>
        <taxon>Pezizomycotina</taxon>
        <taxon>Dothideomycetes</taxon>
        <taxon>Pleosporomycetidae</taxon>
        <taxon>Pleosporales</taxon>
        <taxon>Massarineae</taxon>
        <taxon>Periconiaceae</taxon>
        <taxon>Periconia</taxon>
    </lineage>
</organism>
<feature type="active site" description="Charge relay system" evidence="5">
    <location>
        <position position="133"/>
    </location>
</feature>
<evidence type="ECO:0000256" key="4">
    <source>
        <dbReference type="ARBA" id="ARBA00022801"/>
    </source>
</evidence>
<dbReference type="InterPro" id="IPR023631">
    <property type="entry name" value="Amidase_dom"/>
</dbReference>
<evidence type="ECO:0000256" key="5">
    <source>
        <dbReference type="PIRSR" id="PIRSR001221-1"/>
    </source>
</evidence>
<dbReference type="InterPro" id="IPR036928">
    <property type="entry name" value="AS_sf"/>
</dbReference>
<feature type="region of interest" description="Disordered" evidence="7">
    <location>
        <begin position="299"/>
        <end position="319"/>
    </location>
</feature>
<evidence type="ECO:0000256" key="1">
    <source>
        <dbReference type="ARBA" id="ARBA00001311"/>
    </source>
</evidence>
<dbReference type="STRING" id="97972.A0A2V1DSG7"/>
<evidence type="ECO:0000256" key="2">
    <source>
        <dbReference type="ARBA" id="ARBA00009199"/>
    </source>
</evidence>
<dbReference type="PANTHER" id="PTHR46072">
    <property type="entry name" value="AMIDASE-RELATED-RELATED"/>
    <property type="match status" value="1"/>
</dbReference>
<dbReference type="PANTHER" id="PTHR46072:SF6">
    <property type="entry name" value="AMIDASE, PUTATIVE (AFU_ORTHOLOGUE AFUA_1G14530)-RELATED"/>
    <property type="match status" value="1"/>
</dbReference>
<dbReference type="OrthoDB" id="6428749at2759"/>
<dbReference type="Proteomes" id="UP000244855">
    <property type="component" value="Unassembled WGS sequence"/>
</dbReference>
<dbReference type="InterPro" id="IPR020556">
    <property type="entry name" value="Amidase_CS"/>
</dbReference>
<name>A0A2V1DSG7_9PLEO</name>
<dbReference type="SUPFAM" id="SSF75304">
    <property type="entry name" value="Amidase signature (AS) enzymes"/>
    <property type="match status" value="1"/>
</dbReference>
<dbReference type="GO" id="GO:0004040">
    <property type="term" value="F:amidase activity"/>
    <property type="evidence" value="ECO:0007669"/>
    <property type="project" value="UniProtKB-EC"/>
</dbReference>
<protein>
    <recommendedName>
        <fullName evidence="3">amidase</fullName>
        <ecNumber evidence="3">3.5.1.4</ecNumber>
    </recommendedName>
</protein>
<dbReference type="EMBL" id="KZ805378">
    <property type="protein sequence ID" value="PVI00155.1"/>
    <property type="molecule type" value="Genomic_DNA"/>
</dbReference>
<dbReference type="PROSITE" id="PS00571">
    <property type="entry name" value="AMIDASES"/>
    <property type="match status" value="1"/>
</dbReference>
<evidence type="ECO:0000259" key="8">
    <source>
        <dbReference type="Pfam" id="PF01425"/>
    </source>
</evidence>
<comment type="catalytic activity">
    <reaction evidence="1">
        <text>a monocarboxylic acid amide + H2O = a monocarboxylate + NH4(+)</text>
        <dbReference type="Rhea" id="RHEA:12020"/>
        <dbReference type="ChEBI" id="CHEBI:15377"/>
        <dbReference type="ChEBI" id="CHEBI:28938"/>
        <dbReference type="ChEBI" id="CHEBI:35757"/>
        <dbReference type="ChEBI" id="CHEBI:83628"/>
        <dbReference type="EC" id="3.5.1.4"/>
    </reaction>
</comment>
<sequence length="583" mass="63584">MSTNDWKDISVRKKEEQLSRIPPSYHLPLTPTDDVTNYLSEVRRCGLLTEQEISITEVYDATALAAAIRKRELRVVDVTQAFCKRAAIAHQFTNCLTEILFEEALDRARFLDAHLDSGKTPLGPLHGVPVSLKDTFKIKGYDASIGLAARCFQPADENSVLVDLLLKAGAVLYCKTNVPQTLVALDSHNNIFGRTINPLHTALTAGGSSGGEGALLAMRGSVLGVGTDVGGSIRIPSMCHGLYGLKPSCQRIPYAGQEEGQKPAASKVSISASAGPIARSMRDIDLFFTAISKQKPWEHDPDVIPSPWTPLSTPTPDRTTKKTLTIGVVRTDGITTPHPPISNLLTEVATTLSHSNKLTLVELNLAPLLSQCQPLVNALLSIEGANHAFDLLESFNEPLSPWLQPRLRRKPPGNLDKARELQARRTQLQKQFLDVWKTGSSSSSSSSSSGGVNEIDALICPVAPHPVPPIDTWNSVNYTAAFNLLDLPAGVLPVRTFSTRDLRGEMESSGVPVGSWDKYNRSLWTNFNRKVYMDSPLCIQVVAPRLQEEKLVHIMSVVDSILHRDAPSGEFDRGKNKTSSAKL</sequence>
<evidence type="ECO:0000313" key="10">
    <source>
        <dbReference type="Proteomes" id="UP000244855"/>
    </source>
</evidence>
<feature type="active site" description="Acyl-ester intermediate" evidence="5">
    <location>
        <position position="232"/>
    </location>
</feature>
<dbReference type="PIRSF" id="PIRSF001221">
    <property type="entry name" value="Amidase_fungi"/>
    <property type="match status" value="1"/>
</dbReference>
<feature type="binding site" evidence="6">
    <location>
        <position position="208"/>
    </location>
    <ligand>
        <name>substrate</name>
    </ligand>
</feature>
<dbReference type="Gene3D" id="3.90.1300.10">
    <property type="entry name" value="Amidase signature (AS) domain"/>
    <property type="match status" value="1"/>
</dbReference>
<gene>
    <name evidence="9" type="ORF">DM02DRAFT_593280</name>
</gene>
<dbReference type="Pfam" id="PF01425">
    <property type="entry name" value="Amidase"/>
    <property type="match status" value="1"/>
</dbReference>
<evidence type="ECO:0000256" key="6">
    <source>
        <dbReference type="PIRSR" id="PIRSR001221-2"/>
    </source>
</evidence>
<feature type="domain" description="Amidase" evidence="8">
    <location>
        <begin position="77"/>
        <end position="551"/>
    </location>
</feature>
<reference evidence="9 10" key="1">
    <citation type="journal article" date="2018" name="Sci. Rep.">
        <title>Comparative genomics provides insights into the lifestyle and reveals functional heterogeneity of dark septate endophytic fungi.</title>
        <authorList>
            <person name="Knapp D.G."/>
            <person name="Nemeth J.B."/>
            <person name="Barry K."/>
            <person name="Hainaut M."/>
            <person name="Henrissat B."/>
            <person name="Johnson J."/>
            <person name="Kuo A."/>
            <person name="Lim J.H.P."/>
            <person name="Lipzen A."/>
            <person name="Nolan M."/>
            <person name="Ohm R.A."/>
            <person name="Tamas L."/>
            <person name="Grigoriev I.V."/>
            <person name="Spatafora J.W."/>
            <person name="Nagy L.G."/>
            <person name="Kovacs G.M."/>
        </authorList>
    </citation>
    <scope>NUCLEOTIDE SEQUENCE [LARGE SCALE GENOMIC DNA]</scope>
    <source>
        <strain evidence="9 10">DSE2036</strain>
    </source>
</reference>
<feature type="binding site" evidence="6">
    <location>
        <begin position="229"/>
        <end position="232"/>
    </location>
    <ligand>
        <name>substrate</name>
    </ligand>
</feature>
<feature type="compositionally biased region" description="Low complexity" evidence="7">
    <location>
        <begin position="305"/>
        <end position="316"/>
    </location>
</feature>
<keyword evidence="10" id="KW-1185">Reference proteome</keyword>
<evidence type="ECO:0000313" key="9">
    <source>
        <dbReference type="EMBL" id="PVI00155.1"/>
    </source>
</evidence>
<evidence type="ECO:0000256" key="7">
    <source>
        <dbReference type="SAM" id="MobiDB-lite"/>
    </source>
</evidence>
<accession>A0A2V1DSG7</accession>
<keyword evidence="4" id="KW-0378">Hydrolase</keyword>
<dbReference type="AlphaFoldDB" id="A0A2V1DSG7"/>
<proteinExistence type="inferred from homology"/>
<feature type="binding site" evidence="6">
    <location>
        <position position="182"/>
    </location>
    <ligand>
        <name>substrate</name>
    </ligand>
</feature>
<dbReference type="EC" id="3.5.1.4" evidence="3"/>